<name>A0ABV8MJB5_9NEIS</name>
<dbReference type="Proteomes" id="UP001595791">
    <property type="component" value="Unassembled WGS sequence"/>
</dbReference>
<evidence type="ECO:0000313" key="2">
    <source>
        <dbReference type="EMBL" id="MFC4158237.1"/>
    </source>
</evidence>
<keyword evidence="3" id="KW-1185">Reference proteome</keyword>
<proteinExistence type="predicted"/>
<sequence length="319" mass="34768">MTQTATLAALRQPPPAEVNMPAVSAGFFNLQSFELIQRVAKAFAMSDLVPKQYQDNIPNCMIALDMAQRMGANPLMVMQNLYIVHGTPGWSSKFLIATINVCGRFSALRYEWKGEPGKADYGCRAWAIERATNERLDGIWVTWEMVLAEGWSGKNGSKWKTMPDQMFVYRAAAFWQRAYAPELGMGLQTAEEAEDFIEARPDGSGAYTTDLDALREQVRPVEPEPVVEPVAVVEEPAPEPAPPSKATPAKSAAPPTATQSSPPPTLAEVLSLVADGDFLIARDMARGLGDTARADVEKAIADAMAKRSAKPRQPDLADQ</sequence>
<dbReference type="EMBL" id="JBHSBU010000001">
    <property type="protein sequence ID" value="MFC4158237.1"/>
    <property type="molecule type" value="Genomic_DNA"/>
</dbReference>
<evidence type="ECO:0008006" key="4">
    <source>
        <dbReference type="Google" id="ProtNLM"/>
    </source>
</evidence>
<feature type="compositionally biased region" description="Low complexity" evidence="1">
    <location>
        <begin position="246"/>
        <end position="260"/>
    </location>
</feature>
<accession>A0ABV8MJB5</accession>
<dbReference type="RefSeq" id="WP_378160693.1">
    <property type="nucleotide sequence ID" value="NZ_JBHSBU010000001.1"/>
</dbReference>
<comment type="caution">
    <text evidence="2">The sequence shown here is derived from an EMBL/GenBank/DDBJ whole genome shotgun (WGS) entry which is preliminary data.</text>
</comment>
<feature type="region of interest" description="Disordered" evidence="1">
    <location>
        <begin position="236"/>
        <end position="265"/>
    </location>
</feature>
<gene>
    <name evidence="2" type="ORF">ACFOW7_02580</name>
</gene>
<protein>
    <recommendedName>
        <fullName evidence="4">Recombinase RecT</fullName>
    </recommendedName>
</protein>
<evidence type="ECO:0000313" key="3">
    <source>
        <dbReference type="Proteomes" id="UP001595791"/>
    </source>
</evidence>
<reference evidence="3" key="1">
    <citation type="journal article" date="2019" name="Int. J. Syst. Evol. Microbiol.">
        <title>The Global Catalogue of Microorganisms (GCM) 10K type strain sequencing project: providing services to taxonomists for standard genome sequencing and annotation.</title>
        <authorList>
            <consortium name="The Broad Institute Genomics Platform"/>
            <consortium name="The Broad Institute Genome Sequencing Center for Infectious Disease"/>
            <person name="Wu L."/>
            <person name="Ma J."/>
        </authorList>
    </citation>
    <scope>NUCLEOTIDE SEQUENCE [LARGE SCALE GENOMIC DNA]</scope>
    <source>
        <strain evidence="3">LMG 29894</strain>
    </source>
</reference>
<organism evidence="2 3">
    <name type="scientific">Chitinimonas lacunae</name>
    <dbReference type="NCBI Taxonomy" id="1963018"/>
    <lineage>
        <taxon>Bacteria</taxon>
        <taxon>Pseudomonadati</taxon>
        <taxon>Pseudomonadota</taxon>
        <taxon>Betaproteobacteria</taxon>
        <taxon>Neisseriales</taxon>
        <taxon>Chitinibacteraceae</taxon>
        <taxon>Chitinimonas</taxon>
    </lineage>
</organism>
<evidence type="ECO:0000256" key="1">
    <source>
        <dbReference type="SAM" id="MobiDB-lite"/>
    </source>
</evidence>